<dbReference type="AlphaFoldDB" id="A0A7J6I549"/>
<evidence type="ECO:0000313" key="2">
    <source>
        <dbReference type="Proteomes" id="UP000583929"/>
    </source>
</evidence>
<proteinExistence type="predicted"/>
<organism evidence="1 2">
    <name type="scientific">Cannabis sativa</name>
    <name type="common">Hemp</name>
    <name type="synonym">Marijuana</name>
    <dbReference type="NCBI Taxonomy" id="3483"/>
    <lineage>
        <taxon>Eukaryota</taxon>
        <taxon>Viridiplantae</taxon>
        <taxon>Streptophyta</taxon>
        <taxon>Embryophyta</taxon>
        <taxon>Tracheophyta</taxon>
        <taxon>Spermatophyta</taxon>
        <taxon>Magnoliopsida</taxon>
        <taxon>eudicotyledons</taxon>
        <taxon>Gunneridae</taxon>
        <taxon>Pentapetalae</taxon>
        <taxon>rosids</taxon>
        <taxon>fabids</taxon>
        <taxon>Rosales</taxon>
        <taxon>Cannabaceae</taxon>
        <taxon>Cannabis</taxon>
    </lineage>
</organism>
<accession>A0A7J6I549</accession>
<dbReference type="Proteomes" id="UP000583929">
    <property type="component" value="Unassembled WGS sequence"/>
</dbReference>
<sequence>MAMAEDGGSSSVDVGGRSSSRQNFFRWWVGEFRRLLVSFHRSSLATRNGVSFKHPWQSQVSSIDCNCTLVEIIPFIIAGDPDLETMGKALRLNKGSTLTLASISLIFITKWALYPLNNKNCIDRSWKMIHRNQYFHRDIKSGLISLLVIFDN</sequence>
<gene>
    <name evidence="1" type="ORF">G4B88_003246</name>
</gene>
<reference evidence="1 2" key="1">
    <citation type="journal article" date="2020" name="bioRxiv">
        <title>Sequence and annotation of 42 cannabis genomes reveals extensive copy number variation in cannabinoid synthesis and pathogen resistance genes.</title>
        <authorList>
            <person name="Mckernan K.J."/>
            <person name="Helbert Y."/>
            <person name="Kane L.T."/>
            <person name="Ebling H."/>
            <person name="Zhang L."/>
            <person name="Liu B."/>
            <person name="Eaton Z."/>
            <person name="Mclaughlin S."/>
            <person name="Kingan S."/>
            <person name="Baybayan P."/>
            <person name="Concepcion G."/>
            <person name="Jordan M."/>
            <person name="Riva A."/>
            <person name="Barbazuk W."/>
            <person name="Harkins T."/>
        </authorList>
    </citation>
    <scope>NUCLEOTIDE SEQUENCE [LARGE SCALE GENOMIC DNA]</scope>
    <source>
        <strain evidence="2">cv. Jamaican Lion 4</strain>
        <tissue evidence="1">Leaf</tissue>
    </source>
</reference>
<comment type="caution">
    <text evidence="1">The sequence shown here is derived from an EMBL/GenBank/DDBJ whole genome shotgun (WGS) entry which is preliminary data.</text>
</comment>
<evidence type="ECO:0000313" key="1">
    <source>
        <dbReference type="EMBL" id="KAF4402325.1"/>
    </source>
</evidence>
<protein>
    <submittedName>
        <fullName evidence="1">Uncharacterized protein</fullName>
    </submittedName>
</protein>
<dbReference type="EMBL" id="JAATIQ010000008">
    <property type="protein sequence ID" value="KAF4402325.1"/>
    <property type="molecule type" value="Genomic_DNA"/>
</dbReference>
<name>A0A7J6I549_CANSA</name>
<keyword evidence="2" id="KW-1185">Reference proteome</keyword>